<sequence length="116" mass="13547">MWMRRLDKQKFIFIALWITRAMLNHLTRIHSPHCSSLCISHERHYDFLPQVLSFVLFPFLCHVTSTQKVLVRGETGGPKTCFTSRSSSYSDTYVVKGSYRIRRKIPSPCIDILLQT</sequence>
<dbReference type="Proteomes" id="UP000217790">
    <property type="component" value="Unassembled WGS sequence"/>
</dbReference>
<name>A0A2H3CQ50_ARMGA</name>
<dbReference type="AlphaFoldDB" id="A0A2H3CQ50"/>
<dbReference type="InParanoid" id="A0A2H3CQ50"/>
<keyword evidence="2" id="KW-1185">Reference proteome</keyword>
<protein>
    <submittedName>
        <fullName evidence="1">Uncharacterized protein</fullName>
    </submittedName>
</protein>
<organism evidence="1 2">
    <name type="scientific">Armillaria gallica</name>
    <name type="common">Bulbous honey fungus</name>
    <name type="synonym">Armillaria bulbosa</name>
    <dbReference type="NCBI Taxonomy" id="47427"/>
    <lineage>
        <taxon>Eukaryota</taxon>
        <taxon>Fungi</taxon>
        <taxon>Dikarya</taxon>
        <taxon>Basidiomycota</taxon>
        <taxon>Agaricomycotina</taxon>
        <taxon>Agaricomycetes</taxon>
        <taxon>Agaricomycetidae</taxon>
        <taxon>Agaricales</taxon>
        <taxon>Marasmiineae</taxon>
        <taxon>Physalacriaceae</taxon>
        <taxon>Armillaria</taxon>
    </lineage>
</organism>
<dbReference type="OrthoDB" id="10383465at2759"/>
<dbReference type="EMBL" id="KZ293702">
    <property type="protein sequence ID" value="PBK83990.1"/>
    <property type="molecule type" value="Genomic_DNA"/>
</dbReference>
<reference evidence="2" key="1">
    <citation type="journal article" date="2017" name="Nat. Ecol. Evol.">
        <title>Genome expansion and lineage-specific genetic innovations in the forest pathogenic fungi Armillaria.</title>
        <authorList>
            <person name="Sipos G."/>
            <person name="Prasanna A.N."/>
            <person name="Walter M.C."/>
            <person name="O'Connor E."/>
            <person name="Balint B."/>
            <person name="Krizsan K."/>
            <person name="Kiss B."/>
            <person name="Hess J."/>
            <person name="Varga T."/>
            <person name="Slot J."/>
            <person name="Riley R."/>
            <person name="Boka B."/>
            <person name="Rigling D."/>
            <person name="Barry K."/>
            <person name="Lee J."/>
            <person name="Mihaltcheva S."/>
            <person name="LaButti K."/>
            <person name="Lipzen A."/>
            <person name="Waldron R."/>
            <person name="Moloney N.M."/>
            <person name="Sperisen C."/>
            <person name="Kredics L."/>
            <person name="Vagvoelgyi C."/>
            <person name="Patrignani A."/>
            <person name="Fitzpatrick D."/>
            <person name="Nagy I."/>
            <person name="Doyle S."/>
            <person name="Anderson J.B."/>
            <person name="Grigoriev I.V."/>
            <person name="Gueldener U."/>
            <person name="Muensterkoetter M."/>
            <person name="Nagy L.G."/>
        </authorList>
    </citation>
    <scope>NUCLEOTIDE SEQUENCE [LARGE SCALE GENOMIC DNA]</scope>
    <source>
        <strain evidence="2">Ar21-2</strain>
    </source>
</reference>
<evidence type="ECO:0000313" key="2">
    <source>
        <dbReference type="Proteomes" id="UP000217790"/>
    </source>
</evidence>
<proteinExistence type="predicted"/>
<evidence type="ECO:0000313" key="1">
    <source>
        <dbReference type="EMBL" id="PBK83990.1"/>
    </source>
</evidence>
<gene>
    <name evidence="1" type="ORF">ARMGADRAFT_624845</name>
</gene>
<accession>A0A2H3CQ50</accession>